<dbReference type="InterPro" id="IPR036388">
    <property type="entry name" value="WH-like_DNA-bd_sf"/>
</dbReference>
<dbReference type="InterPro" id="IPR043135">
    <property type="entry name" value="Fur_C"/>
</dbReference>
<evidence type="ECO:0000256" key="4">
    <source>
        <dbReference type="ARBA" id="ARBA00023015"/>
    </source>
</evidence>
<gene>
    <name evidence="7" type="ORF">IW967_09835</name>
</gene>
<sequence>MMTKGVNWTAQRRAVFDIVQASPDHPTANEIMERLTARGHRYAYATVYNALRYLTEKGLLREVKIGESASRYDANTHEHAHVVCERCGTIAEFEQALPESWMNDMAQQTGYRVVGAELVFRGICPDCQRVATTHAAPGVERD</sequence>
<dbReference type="InterPro" id="IPR036390">
    <property type="entry name" value="WH_DNA-bd_sf"/>
</dbReference>
<keyword evidence="2" id="KW-0678">Repressor</keyword>
<evidence type="ECO:0000256" key="3">
    <source>
        <dbReference type="ARBA" id="ARBA00022833"/>
    </source>
</evidence>
<keyword evidence="6" id="KW-0804">Transcription</keyword>
<name>A0ABS0F4G1_9BACL</name>
<dbReference type="CDD" id="cd07153">
    <property type="entry name" value="Fur_like"/>
    <property type="match status" value="1"/>
</dbReference>
<dbReference type="Gene3D" id="3.30.1490.190">
    <property type="match status" value="1"/>
</dbReference>
<dbReference type="PANTHER" id="PTHR33202">
    <property type="entry name" value="ZINC UPTAKE REGULATION PROTEIN"/>
    <property type="match status" value="1"/>
</dbReference>
<keyword evidence="3" id="KW-0862">Zinc</keyword>
<dbReference type="EMBL" id="JADPKZ010000041">
    <property type="protein sequence ID" value="MBF8378158.1"/>
    <property type="molecule type" value="Genomic_DNA"/>
</dbReference>
<keyword evidence="5" id="KW-0238">DNA-binding</keyword>
<evidence type="ECO:0000313" key="8">
    <source>
        <dbReference type="Proteomes" id="UP000642910"/>
    </source>
</evidence>
<dbReference type="Proteomes" id="UP000642910">
    <property type="component" value="Unassembled WGS sequence"/>
</dbReference>
<comment type="similarity">
    <text evidence="1">Belongs to the Fur family.</text>
</comment>
<evidence type="ECO:0000256" key="5">
    <source>
        <dbReference type="ARBA" id="ARBA00023125"/>
    </source>
</evidence>
<comment type="caution">
    <text evidence="7">The sequence shown here is derived from an EMBL/GenBank/DDBJ whole genome shotgun (WGS) entry which is preliminary data.</text>
</comment>
<protein>
    <submittedName>
        <fullName evidence="7">Transcriptional repressor</fullName>
    </submittedName>
</protein>
<organism evidence="7 8">
    <name type="scientific">Alicyclobacillus mali</name>
    <name type="common">ex Roth et al. 2021</name>
    <dbReference type="NCBI Taxonomy" id="1123961"/>
    <lineage>
        <taxon>Bacteria</taxon>
        <taxon>Bacillati</taxon>
        <taxon>Bacillota</taxon>
        <taxon>Bacilli</taxon>
        <taxon>Bacillales</taxon>
        <taxon>Alicyclobacillaceae</taxon>
        <taxon>Alicyclobacillus</taxon>
    </lineage>
</organism>
<accession>A0ABS0F4G1</accession>
<dbReference type="PANTHER" id="PTHR33202:SF7">
    <property type="entry name" value="FERRIC UPTAKE REGULATION PROTEIN"/>
    <property type="match status" value="1"/>
</dbReference>
<reference evidence="7 8" key="1">
    <citation type="submission" date="2020-11" db="EMBL/GenBank/DDBJ databases">
        <title>Genomic insight of Alicyclobacillus mali FL 18 reveals a new arsenic-resistant strain, with potential in environmental biotechnology.</title>
        <authorList>
            <person name="Fiorentino G."/>
            <person name="Gallo G."/>
            <person name="Aulitto M."/>
        </authorList>
    </citation>
    <scope>NUCLEOTIDE SEQUENCE [LARGE SCALE GENOMIC DNA]</scope>
    <source>
        <strain evidence="7 8">FL 18</strain>
    </source>
</reference>
<evidence type="ECO:0000256" key="1">
    <source>
        <dbReference type="ARBA" id="ARBA00007957"/>
    </source>
</evidence>
<keyword evidence="4" id="KW-0805">Transcription regulation</keyword>
<evidence type="ECO:0000313" key="7">
    <source>
        <dbReference type="EMBL" id="MBF8378158.1"/>
    </source>
</evidence>
<keyword evidence="8" id="KW-1185">Reference proteome</keyword>
<evidence type="ECO:0000256" key="6">
    <source>
        <dbReference type="ARBA" id="ARBA00023163"/>
    </source>
</evidence>
<dbReference type="Gene3D" id="1.10.10.10">
    <property type="entry name" value="Winged helix-like DNA-binding domain superfamily/Winged helix DNA-binding domain"/>
    <property type="match status" value="1"/>
</dbReference>
<proteinExistence type="inferred from homology"/>
<dbReference type="SUPFAM" id="SSF46785">
    <property type="entry name" value="Winged helix' DNA-binding domain"/>
    <property type="match status" value="1"/>
</dbReference>
<evidence type="ECO:0000256" key="2">
    <source>
        <dbReference type="ARBA" id="ARBA00022491"/>
    </source>
</evidence>
<dbReference type="InterPro" id="IPR002481">
    <property type="entry name" value="FUR"/>
</dbReference>
<dbReference type="Pfam" id="PF01475">
    <property type="entry name" value="FUR"/>
    <property type="match status" value="1"/>
</dbReference>